<reference evidence="1" key="1">
    <citation type="submission" date="2016-07" db="EMBL/GenBank/DDBJ databases">
        <authorList>
            <person name="Bretaudeau A."/>
        </authorList>
    </citation>
    <scope>NUCLEOTIDE SEQUENCE</scope>
    <source>
        <strain evidence="1">Rice</strain>
        <tissue evidence="1">Whole body</tissue>
    </source>
</reference>
<protein>
    <submittedName>
        <fullName evidence="1">SFRICE_025230</fullName>
    </submittedName>
</protein>
<dbReference type="AlphaFoldDB" id="A0A2H1WBG8"/>
<sequence length="158" mass="17817">MIEQTGYLIEGNRRRPWKPKTLEALQLTHRPFILWGEHYPMTSSALGEVRGSVRLLLTKNHPVPTSTFRAGVPVNPLSSPQPWIRRTAFVLFLRGKNHPISPQVEARGSVKLLLTKNYPVPTPVNPLGNPQLRIRRTALTVKQPADMNPAAFYLSIEP</sequence>
<accession>A0A2H1WBG8</accession>
<gene>
    <name evidence="1" type="ORF">SFRICE_025230</name>
</gene>
<dbReference type="EMBL" id="ODYU01007542">
    <property type="protein sequence ID" value="SOQ50400.1"/>
    <property type="molecule type" value="Genomic_DNA"/>
</dbReference>
<proteinExistence type="predicted"/>
<name>A0A2H1WBG8_SPOFR</name>
<organism evidence="1">
    <name type="scientific">Spodoptera frugiperda</name>
    <name type="common">Fall armyworm</name>
    <dbReference type="NCBI Taxonomy" id="7108"/>
    <lineage>
        <taxon>Eukaryota</taxon>
        <taxon>Metazoa</taxon>
        <taxon>Ecdysozoa</taxon>
        <taxon>Arthropoda</taxon>
        <taxon>Hexapoda</taxon>
        <taxon>Insecta</taxon>
        <taxon>Pterygota</taxon>
        <taxon>Neoptera</taxon>
        <taxon>Endopterygota</taxon>
        <taxon>Lepidoptera</taxon>
        <taxon>Glossata</taxon>
        <taxon>Ditrysia</taxon>
        <taxon>Noctuoidea</taxon>
        <taxon>Noctuidae</taxon>
        <taxon>Amphipyrinae</taxon>
        <taxon>Spodoptera</taxon>
    </lineage>
</organism>
<evidence type="ECO:0000313" key="1">
    <source>
        <dbReference type="EMBL" id="SOQ50400.1"/>
    </source>
</evidence>